<dbReference type="PANTHER" id="PTHR45458">
    <property type="entry name" value="SHORT-CHAIN DEHYDROGENASE/REDUCTASE SDR"/>
    <property type="match status" value="1"/>
</dbReference>
<dbReference type="Gene3D" id="3.40.50.720">
    <property type="entry name" value="NAD(P)-binding Rossmann-like Domain"/>
    <property type="match status" value="1"/>
</dbReference>
<dbReference type="Pfam" id="PF00106">
    <property type="entry name" value="adh_short"/>
    <property type="match status" value="1"/>
</dbReference>
<keyword evidence="2" id="KW-1185">Reference proteome</keyword>
<dbReference type="OrthoDB" id="9876299at2759"/>
<dbReference type="PRINTS" id="PR00081">
    <property type="entry name" value="GDHRDH"/>
</dbReference>
<dbReference type="GeneID" id="34578556"/>
<sequence length="227" mass="24503">MATSITLVIGASRGIGRELIQQISQEPSQQVIASVRKPTDLINASNISSIILDQADRKSVQAAAAQVTEIDTLIINAAFGDAEKVLTTSDERLSEYFNVNVGGPLRIVQEFLPALLARQTRRIILISSESGSMTRQINAKGGFSGPYAVSKAAANMVIVQLHNELHDQGFTLQAIHPGWVATDMGRMTGPGGMPIHKSVEGILQRVNEAKHEDSPRFVAFDGSTMPW</sequence>
<dbReference type="Proteomes" id="UP000177622">
    <property type="component" value="Unassembled WGS sequence"/>
</dbReference>
<name>A0A1F5LC72_PENAI</name>
<dbReference type="RefSeq" id="XP_022486221.1">
    <property type="nucleotide sequence ID" value="XM_022633822.1"/>
</dbReference>
<dbReference type="CDD" id="cd05325">
    <property type="entry name" value="carb_red_sniffer_like_SDR_c"/>
    <property type="match status" value="1"/>
</dbReference>
<reference evidence="1 2" key="1">
    <citation type="journal article" date="2016" name="Sci. Rep.">
        <title>Penicillium arizonense, a new, genome sequenced fungal species, reveals a high chemical diversity in secreted metabolites.</title>
        <authorList>
            <person name="Grijseels S."/>
            <person name="Nielsen J.C."/>
            <person name="Randelovic M."/>
            <person name="Nielsen J."/>
            <person name="Nielsen K.F."/>
            <person name="Workman M."/>
            <person name="Frisvad J.C."/>
        </authorList>
    </citation>
    <scope>NUCLEOTIDE SEQUENCE [LARGE SCALE GENOMIC DNA]</scope>
    <source>
        <strain evidence="1 2">CBS 141311</strain>
    </source>
</reference>
<comment type="caution">
    <text evidence="1">The sequence shown here is derived from an EMBL/GenBank/DDBJ whole genome shotgun (WGS) entry which is preliminary data.</text>
</comment>
<evidence type="ECO:0000313" key="1">
    <source>
        <dbReference type="EMBL" id="OGE50775.1"/>
    </source>
</evidence>
<dbReference type="GO" id="GO:0016616">
    <property type="term" value="F:oxidoreductase activity, acting on the CH-OH group of donors, NAD or NADP as acceptor"/>
    <property type="evidence" value="ECO:0007669"/>
    <property type="project" value="TreeGrafter"/>
</dbReference>
<proteinExistence type="predicted"/>
<protein>
    <recommendedName>
        <fullName evidence="3">NAD(P)-binding domain-containing protein</fullName>
    </recommendedName>
</protein>
<evidence type="ECO:0000313" key="2">
    <source>
        <dbReference type="Proteomes" id="UP000177622"/>
    </source>
</evidence>
<dbReference type="EMBL" id="LXJU01000015">
    <property type="protein sequence ID" value="OGE50775.1"/>
    <property type="molecule type" value="Genomic_DNA"/>
</dbReference>
<dbReference type="PANTHER" id="PTHR45458:SF1">
    <property type="entry name" value="SHORT CHAIN DEHYDROGENASE"/>
    <property type="match status" value="1"/>
</dbReference>
<evidence type="ECO:0008006" key="3">
    <source>
        <dbReference type="Google" id="ProtNLM"/>
    </source>
</evidence>
<organism evidence="1 2">
    <name type="scientific">Penicillium arizonense</name>
    <dbReference type="NCBI Taxonomy" id="1835702"/>
    <lineage>
        <taxon>Eukaryota</taxon>
        <taxon>Fungi</taxon>
        <taxon>Dikarya</taxon>
        <taxon>Ascomycota</taxon>
        <taxon>Pezizomycotina</taxon>
        <taxon>Eurotiomycetes</taxon>
        <taxon>Eurotiomycetidae</taxon>
        <taxon>Eurotiales</taxon>
        <taxon>Aspergillaceae</taxon>
        <taxon>Penicillium</taxon>
    </lineage>
</organism>
<accession>A0A1F5LC72</accession>
<dbReference type="InterPro" id="IPR036291">
    <property type="entry name" value="NAD(P)-bd_dom_sf"/>
</dbReference>
<gene>
    <name evidence="1" type="ORF">PENARI_c015G07667</name>
</gene>
<dbReference type="SUPFAM" id="SSF51735">
    <property type="entry name" value="NAD(P)-binding Rossmann-fold domains"/>
    <property type="match status" value="1"/>
</dbReference>
<dbReference type="InterPro" id="IPR052184">
    <property type="entry name" value="SDR_enzymes"/>
</dbReference>
<dbReference type="AlphaFoldDB" id="A0A1F5LC72"/>
<dbReference type="InterPro" id="IPR002347">
    <property type="entry name" value="SDR_fam"/>
</dbReference>